<reference evidence="11 12" key="1">
    <citation type="journal article" date="2020" name="ISME J.">
        <title>Uncovering the hidden diversity of litter-decomposition mechanisms in mushroom-forming fungi.</title>
        <authorList>
            <person name="Floudas D."/>
            <person name="Bentzer J."/>
            <person name="Ahren D."/>
            <person name="Johansson T."/>
            <person name="Persson P."/>
            <person name="Tunlid A."/>
        </authorList>
    </citation>
    <scope>NUCLEOTIDE SEQUENCE [LARGE SCALE GENOMIC DNA]</scope>
    <source>
        <strain evidence="11 12">CBS 146.42</strain>
    </source>
</reference>
<dbReference type="OrthoDB" id="3640at2759"/>
<evidence type="ECO:0000256" key="3">
    <source>
        <dbReference type="ARBA" id="ARBA00022670"/>
    </source>
</evidence>
<feature type="region of interest" description="Disordered" evidence="9">
    <location>
        <begin position="21"/>
        <end position="124"/>
    </location>
</feature>
<dbReference type="SUPFAM" id="SSF102712">
    <property type="entry name" value="JAB1/MPN domain"/>
    <property type="match status" value="1"/>
</dbReference>
<organism evidence="11 12">
    <name type="scientific">Leucocoprinus leucothites</name>
    <dbReference type="NCBI Taxonomy" id="201217"/>
    <lineage>
        <taxon>Eukaryota</taxon>
        <taxon>Fungi</taxon>
        <taxon>Dikarya</taxon>
        <taxon>Basidiomycota</taxon>
        <taxon>Agaricomycotina</taxon>
        <taxon>Agaricomycetes</taxon>
        <taxon>Agaricomycetidae</taxon>
        <taxon>Agaricales</taxon>
        <taxon>Agaricineae</taxon>
        <taxon>Agaricaceae</taxon>
        <taxon>Leucocoprinus</taxon>
    </lineage>
</organism>
<dbReference type="SMART" id="SM00232">
    <property type="entry name" value="JAB_MPN"/>
    <property type="match status" value="1"/>
</dbReference>
<accession>A0A8H5FVS6</accession>
<keyword evidence="3" id="KW-0645">Protease</keyword>
<sequence length="499" mass="54156">MFPHTQASSLATTPASSFYQAPHMSMSMPPQPVIHPQSQAQQMAAPPAVSMPVHSAPPPQNMNPARVLNVPPPPPLSHMASPPVADQHQQQYQHQQQQQQQQPAPYHPGSESPNPPFMFPGSSLVDLHRTPTRATVRRLLSLSLFHVYHCYGSTHIERYHQYHTGHGLPSNNIYAPSNQPNPNVMPWAAFGSQESAKSAAAAAAARVGRGLMDGSGGAGLRKSGTAKYHSPAPPPPGTENAPASSSSSVPYIPMPPPPPSAAAGLASTAGRSHPSHLERDRRQQSVSHSRHHPGSSPKERKLKPVVLPREILPRFLAIASLNTSINIETCGLLLGREVWPDGDEGGQQQHHNSSPRGGGEGRSEYMVTTLLVPRQRGTSDTCTMDGEELVLEFVDQRSLITLGWIHTHPSQSCFMSSVDLHTHSGFQQMLPEFVAVVCAPKSNPNFGIFRLTDPPGLPTILECKAKEAFHPHPDLPIYTDADKGHVHMRDAPLEIIDMR</sequence>
<keyword evidence="7" id="KW-0862">Zinc</keyword>
<dbReference type="GO" id="GO:0016020">
    <property type="term" value="C:membrane"/>
    <property type="evidence" value="ECO:0007669"/>
    <property type="project" value="TreeGrafter"/>
</dbReference>
<dbReference type="InterPro" id="IPR044098">
    <property type="entry name" value="STAMBP/STALP-like_MPN"/>
</dbReference>
<feature type="compositionally biased region" description="Low complexity" evidence="9">
    <location>
        <begin position="238"/>
        <end position="251"/>
    </location>
</feature>
<comment type="cofactor">
    <cofactor evidence="1">
        <name>Zn(2+)</name>
        <dbReference type="ChEBI" id="CHEBI:29105"/>
    </cofactor>
</comment>
<dbReference type="GO" id="GO:0006508">
    <property type="term" value="P:proteolysis"/>
    <property type="evidence" value="ECO:0007669"/>
    <property type="project" value="UniProtKB-KW"/>
</dbReference>
<keyword evidence="8" id="KW-0482">Metalloprotease</keyword>
<dbReference type="CDD" id="cd08066">
    <property type="entry name" value="MPN_AMSH_like"/>
    <property type="match status" value="1"/>
</dbReference>
<keyword evidence="12" id="KW-1185">Reference proteome</keyword>
<dbReference type="GO" id="GO:0061578">
    <property type="term" value="F:K63-linked deubiquitinase activity"/>
    <property type="evidence" value="ECO:0007669"/>
    <property type="project" value="InterPro"/>
</dbReference>
<evidence type="ECO:0000313" key="11">
    <source>
        <dbReference type="EMBL" id="KAF5350532.1"/>
    </source>
</evidence>
<dbReference type="Gene3D" id="3.40.140.10">
    <property type="entry name" value="Cytidine Deaminase, domain 2"/>
    <property type="match status" value="1"/>
</dbReference>
<dbReference type="PANTHER" id="PTHR12947:SF13">
    <property type="entry name" value="FI19924P1"/>
    <property type="match status" value="1"/>
</dbReference>
<dbReference type="PROSITE" id="PS50249">
    <property type="entry name" value="MPN"/>
    <property type="match status" value="1"/>
</dbReference>
<dbReference type="Proteomes" id="UP000559027">
    <property type="component" value="Unassembled WGS sequence"/>
</dbReference>
<comment type="similarity">
    <text evidence="2">Belongs to the peptidase M67C family.</text>
</comment>
<protein>
    <recommendedName>
        <fullName evidence="10">MPN domain-containing protein</fullName>
    </recommendedName>
</protein>
<evidence type="ECO:0000256" key="8">
    <source>
        <dbReference type="ARBA" id="ARBA00023049"/>
    </source>
</evidence>
<keyword evidence="5" id="KW-0833">Ubl conjugation pathway</keyword>
<evidence type="ECO:0000256" key="7">
    <source>
        <dbReference type="ARBA" id="ARBA00022833"/>
    </source>
</evidence>
<comment type="caution">
    <text evidence="11">The sequence shown here is derived from an EMBL/GenBank/DDBJ whole genome shotgun (WGS) entry which is preliminary data.</text>
</comment>
<evidence type="ECO:0000256" key="2">
    <source>
        <dbReference type="ARBA" id="ARBA00010981"/>
    </source>
</evidence>
<feature type="compositionally biased region" description="Low complexity" evidence="9">
    <location>
        <begin position="87"/>
        <end position="102"/>
    </location>
</feature>
<dbReference type="Pfam" id="PF01398">
    <property type="entry name" value="JAB"/>
    <property type="match status" value="1"/>
</dbReference>
<evidence type="ECO:0000256" key="6">
    <source>
        <dbReference type="ARBA" id="ARBA00022801"/>
    </source>
</evidence>
<evidence type="ECO:0000259" key="10">
    <source>
        <dbReference type="PROSITE" id="PS50249"/>
    </source>
</evidence>
<dbReference type="PANTHER" id="PTHR12947">
    <property type="entry name" value="AMSH-LIKE PROTEASE"/>
    <property type="match status" value="1"/>
</dbReference>
<dbReference type="EMBL" id="JAACJO010000014">
    <property type="protein sequence ID" value="KAF5350532.1"/>
    <property type="molecule type" value="Genomic_DNA"/>
</dbReference>
<dbReference type="AlphaFoldDB" id="A0A8H5FVS6"/>
<evidence type="ECO:0000256" key="9">
    <source>
        <dbReference type="SAM" id="MobiDB-lite"/>
    </source>
</evidence>
<feature type="domain" description="MPN" evidence="10">
    <location>
        <begin position="305"/>
        <end position="457"/>
    </location>
</feature>
<feature type="region of interest" description="Disordered" evidence="9">
    <location>
        <begin position="341"/>
        <end position="362"/>
    </location>
</feature>
<proteinExistence type="inferred from homology"/>
<feature type="compositionally biased region" description="Low complexity" evidence="9">
    <location>
        <begin position="35"/>
        <end position="54"/>
    </location>
</feature>
<dbReference type="GO" id="GO:0046872">
    <property type="term" value="F:metal ion binding"/>
    <property type="evidence" value="ECO:0007669"/>
    <property type="project" value="UniProtKB-KW"/>
</dbReference>
<gene>
    <name evidence="11" type="ORF">D9756_008518</name>
</gene>
<dbReference type="InterPro" id="IPR000555">
    <property type="entry name" value="JAMM/MPN+_dom"/>
</dbReference>
<evidence type="ECO:0000256" key="4">
    <source>
        <dbReference type="ARBA" id="ARBA00022723"/>
    </source>
</evidence>
<dbReference type="InterPro" id="IPR037518">
    <property type="entry name" value="MPN"/>
</dbReference>
<dbReference type="GO" id="GO:0005768">
    <property type="term" value="C:endosome"/>
    <property type="evidence" value="ECO:0007669"/>
    <property type="project" value="TreeGrafter"/>
</dbReference>
<keyword evidence="4" id="KW-0479">Metal-binding</keyword>
<name>A0A8H5FVS6_9AGAR</name>
<dbReference type="GO" id="GO:0140492">
    <property type="term" value="F:metal-dependent deubiquitinase activity"/>
    <property type="evidence" value="ECO:0007669"/>
    <property type="project" value="InterPro"/>
</dbReference>
<evidence type="ECO:0000256" key="5">
    <source>
        <dbReference type="ARBA" id="ARBA00022786"/>
    </source>
</evidence>
<feature type="region of interest" description="Disordered" evidence="9">
    <location>
        <begin position="214"/>
        <end position="304"/>
    </location>
</feature>
<keyword evidence="6" id="KW-0378">Hydrolase</keyword>
<evidence type="ECO:0000256" key="1">
    <source>
        <dbReference type="ARBA" id="ARBA00001947"/>
    </source>
</evidence>
<evidence type="ECO:0000313" key="12">
    <source>
        <dbReference type="Proteomes" id="UP000559027"/>
    </source>
</evidence>
<dbReference type="GO" id="GO:0070536">
    <property type="term" value="P:protein K63-linked deubiquitination"/>
    <property type="evidence" value="ECO:0007669"/>
    <property type="project" value="InterPro"/>
</dbReference>